<dbReference type="Proteomes" id="UP001358586">
    <property type="component" value="Chromosome 13"/>
</dbReference>
<accession>A0ABR0ME30</accession>
<keyword evidence="2" id="KW-1185">Reference proteome</keyword>
<evidence type="ECO:0000313" key="2">
    <source>
        <dbReference type="Proteomes" id="UP001358586"/>
    </source>
</evidence>
<proteinExistence type="predicted"/>
<dbReference type="EMBL" id="JARKNE010000013">
    <property type="protein sequence ID" value="KAK5771478.1"/>
    <property type="molecule type" value="Genomic_DNA"/>
</dbReference>
<protein>
    <submittedName>
        <fullName evidence="1">Uncharacterized protein</fullName>
    </submittedName>
</protein>
<name>A0ABR0ME30_GOSAR</name>
<reference evidence="1 2" key="1">
    <citation type="submission" date="2023-03" db="EMBL/GenBank/DDBJ databases">
        <title>WGS of Gossypium arboreum.</title>
        <authorList>
            <person name="Yu D."/>
        </authorList>
    </citation>
    <scope>NUCLEOTIDE SEQUENCE [LARGE SCALE GENOMIC DNA]</scope>
    <source>
        <tissue evidence="1">Leaf</tissue>
    </source>
</reference>
<comment type="caution">
    <text evidence="1">The sequence shown here is derived from an EMBL/GenBank/DDBJ whole genome shotgun (WGS) entry which is preliminary data.</text>
</comment>
<evidence type="ECO:0000313" key="1">
    <source>
        <dbReference type="EMBL" id="KAK5771478.1"/>
    </source>
</evidence>
<organism evidence="1 2">
    <name type="scientific">Gossypium arboreum</name>
    <name type="common">Tree cotton</name>
    <name type="synonym">Gossypium nanking</name>
    <dbReference type="NCBI Taxonomy" id="29729"/>
    <lineage>
        <taxon>Eukaryota</taxon>
        <taxon>Viridiplantae</taxon>
        <taxon>Streptophyta</taxon>
        <taxon>Embryophyta</taxon>
        <taxon>Tracheophyta</taxon>
        <taxon>Spermatophyta</taxon>
        <taxon>Magnoliopsida</taxon>
        <taxon>eudicotyledons</taxon>
        <taxon>Gunneridae</taxon>
        <taxon>Pentapetalae</taxon>
        <taxon>rosids</taxon>
        <taxon>malvids</taxon>
        <taxon>Malvales</taxon>
        <taxon>Malvaceae</taxon>
        <taxon>Malvoideae</taxon>
        <taxon>Gossypium</taxon>
    </lineage>
</organism>
<gene>
    <name evidence="1" type="ORF">PVK06_047682</name>
</gene>
<sequence>MEIEHQRRHYPRHLLLVVYVQRPCHRPRLLHCLFHTPPNGAASEGGHLHRPLRDSTGTTLWALQHRGPRIIPHPHRSDVSTRHLEHA</sequence>